<dbReference type="AlphaFoldDB" id="A0A1X7SWQ6"/>
<proteinExistence type="predicted"/>
<protein>
    <submittedName>
        <fullName evidence="1">Uncharacterized protein</fullName>
    </submittedName>
</protein>
<evidence type="ECO:0000313" key="1">
    <source>
        <dbReference type="EnsemblMetazoa" id="Aqu2.1.06590_001"/>
    </source>
</evidence>
<dbReference type="InParanoid" id="A0A1X7SWQ6"/>
<dbReference type="Gene3D" id="2.60.40.2970">
    <property type="match status" value="1"/>
</dbReference>
<name>A0A1X7SWQ6_AMPQE</name>
<organism evidence="1">
    <name type="scientific">Amphimedon queenslandica</name>
    <name type="common">Sponge</name>
    <dbReference type="NCBI Taxonomy" id="400682"/>
    <lineage>
        <taxon>Eukaryota</taxon>
        <taxon>Metazoa</taxon>
        <taxon>Porifera</taxon>
        <taxon>Demospongiae</taxon>
        <taxon>Heteroscleromorpha</taxon>
        <taxon>Haplosclerida</taxon>
        <taxon>Niphatidae</taxon>
        <taxon>Amphimedon</taxon>
    </lineage>
</organism>
<sequence length="128" mass="14476">MSCYEVQPKVACSFDFTNIANQDYYLLKRNTPLEGMFSPFVAISHNGAPLNYEGIIAYRFPPVQNEFVLIKPGESVSAIAYISDAFNLHSDGLYSISYVSPLEFLSKEQMEMTAFDAKIRYVNHLEVS</sequence>
<accession>A0A1X7SWQ6</accession>
<dbReference type="EnsemblMetazoa" id="Aqu2.1.06590_001">
    <property type="protein sequence ID" value="Aqu2.1.06590_001"/>
    <property type="gene ID" value="Aqu2.1.06590"/>
</dbReference>
<reference evidence="1" key="1">
    <citation type="submission" date="2017-05" db="UniProtKB">
        <authorList>
            <consortium name="EnsemblMetazoa"/>
        </authorList>
    </citation>
    <scope>IDENTIFICATION</scope>
</reference>
<dbReference type="OMA" id="FSASIEC"/>